<proteinExistence type="predicted"/>
<dbReference type="Pfam" id="PF13481">
    <property type="entry name" value="AAA_25"/>
    <property type="match status" value="1"/>
</dbReference>
<dbReference type="AlphaFoldDB" id="A0A6H1ZZX2"/>
<dbReference type="SUPFAM" id="SSF57783">
    <property type="entry name" value="Zinc beta-ribbon"/>
    <property type="match status" value="1"/>
</dbReference>
<evidence type="ECO:0000256" key="1">
    <source>
        <dbReference type="ARBA" id="ARBA00022723"/>
    </source>
</evidence>
<keyword evidence="3" id="KW-0862">Zinc</keyword>
<protein>
    <submittedName>
        <fullName evidence="6">Putative ATPase domain containing protein</fullName>
    </submittedName>
</protein>
<evidence type="ECO:0000259" key="5">
    <source>
        <dbReference type="SMART" id="SM00778"/>
    </source>
</evidence>
<dbReference type="SUPFAM" id="SSF56731">
    <property type="entry name" value="DNA primase core"/>
    <property type="match status" value="1"/>
</dbReference>
<dbReference type="GO" id="GO:0008270">
    <property type="term" value="F:zinc ion binding"/>
    <property type="evidence" value="ECO:0007669"/>
    <property type="project" value="UniProtKB-KW"/>
</dbReference>
<dbReference type="SMART" id="SM00400">
    <property type="entry name" value="ZnF_CHCC"/>
    <property type="match status" value="1"/>
</dbReference>
<dbReference type="SUPFAM" id="SSF52540">
    <property type="entry name" value="P-loop containing nucleoside triphosphate hydrolases"/>
    <property type="match status" value="1"/>
</dbReference>
<dbReference type="InterPro" id="IPR013237">
    <property type="entry name" value="Phage_T7_Gp4_N"/>
</dbReference>
<dbReference type="CDD" id="cd01029">
    <property type="entry name" value="TOPRIM_primases"/>
    <property type="match status" value="1"/>
</dbReference>
<dbReference type="GO" id="GO:0006269">
    <property type="term" value="P:DNA replication, synthesis of primer"/>
    <property type="evidence" value="ECO:0007669"/>
    <property type="project" value="TreeGrafter"/>
</dbReference>
<dbReference type="EMBL" id="MT144370">
    <property type="protein sequence ID" value="QJA52815.1"/>
    <property type="molecule type" value="Genomic_DNA"/>
</dbReference>
<accession>A0A6H1ZZX2</accession>
<evidence type="ECO:0000313" key="6">
    <source>
        <dbReference type="EMBL" id="QJA52815.1"/>
    </source>
</evidence>
<dbReference type="InterPro" id="IPR002694">
    <property type="entry name" value="Znf_CHC2"/>
</dbReference>
<dbReference type="SMART" id="SM00778">
    <property type="entry name" value="Prim_Zn_Ribbon"/>
    <property type="match status" value="1"/>
</dbReference>
<dbReference type="Gene3D" id="3.90.580.10">
    <property type="entry name" value="Zinc finger, CHC2-type domain"/>
    <property type="match status" value="1"/>
</dbReference>
<name>A0A6H1ZZX2_9ZZZZ</name>
<dbReference type="GO" id="GO:0003677">
    <property type="term" value="F:DNA binding"/>
    <property type="evidence" value="ECO:0007669"/>
    <property type="project" value="InterPro"/>
</dbReference>
<dbReference type="GO" id="GO:0003899">
    <property type="term" value="F:DNA-directed RNA polymerase activity"/>
    <property type="evidence" value="ECO:0007669"/>
    <property type="project" value="InterPro"/>
</dbReference>
<feature type="domain" description="Zinc finger CHC2-type" evidence="4">
    <location>
        <begin position="22"/>
        <end position="75"/>
    </location>
</feature>
<sequence>MELTELLESKGHALVKKTANEYSTSCPFCGGKDRFCVWPEKNQFWCRQCDKKGDAITILRDMDGLTFEAAAEAVGKQISEKRKKPEQTKDPVITDKYDYVNHDGELIYQVCRYDNKDFKQRRPGAKNKWVWNMKDTPLVLYHLPQLSGKEYVFFVEGEKDVHTIENLGFPATTNPGGAKKMPGQHEAHSILDPLCDKRVYIIPDNDKPGQVHAEQTADLLLKTNIASEVKILILPITKPGGDITDVFEEKGKEETISILKNLVKSTDRWRLASNFISVMELDELKFDYKQAIISNGILPQNERLLIAGEGGVGKSMLRLELALHLAMGWDWLGFEIPRAHKVAIFQFENSENIEQRRMREMRLGMGIVTIPENQLKWVKRTRRFDLTLKRDQESLKDLAKESEADIFIYDCLSNIHSSNENDNVKMRNVLDVLTDIDAEKGTSSVLIHHFGKPQEGQDSRYRTRGASAIIDWAGCVIAFTRKPHETKILRKLEFIKVRDAPEIKPFLVERNGNFLCKVVEEEVMCSPRMVFDILNEMGGSVSKQRDLVDSIIERVQCSERSARTFIKSAIDMKLLNVINDGKTKSYYANHRIT</sequence>
<dbReference type="InterPro" id="IPR050219">
    <property type="entry name" value="DnaG_primase"/>
</dbReference>
<evidence type="ECO:0000256" key="2">
    <source>
        <dbReference type="ARBA" id="ARBA00022771"/>
    </source>
</evidence>
<dbReference type="Gene3D" id="3.40.1360.10">
    <property type="match status" value="1"/>
</dbReference>
<feature type="domain" description="DNA primase/helicase Gp4 N-terminal Bacteriophage T7-like" evidence="5">
    <location>
        <begin position="21"/>
        <end position="56"/>
    </location>
</feature>
<dbReference type="GO" id="GO:0004386">
    <property type="term" value="F:helicase activity"/>
    <property type="evidence" value="ECO:0007669"/>
    <property type="project" value="InterPro"/>
</dbReference>
<evidence type="ECO:0000256" key="3">
    <source>
        <dbReference type="ARBA" id="ARBA00022833"/>
    </source>
</evidence>
<dbReference type="InterPro" id="IPR034154">
    <property type="entry name" value="TOPRIM_DnaG/twinkle"/>
</dbReference>
<organism evidence="6">
    <name type="scientific">viral metagenome</name>
    <dbReference type="NCBI Taxonomy" id="1070528"/>
    <lineage>
        <taxon>unclassified sequences</taxon>
        <taxon>metagenomes</taxon>
        <taxon>organismal metagenomes</taxon>
    </lineage>
</organism>
<dbReference type="InterPro" id="IPR036977">
    <property type="entry name" value="DNA_primase_Znf_CHC2"/>
</dbReference>
<dbReference type="Gene3D" id="3.40.50.300">
    <property type="entry name" value="P-loop containing nucleotide triphosphate hydrolases"/>
    <property type="match status" value="1"/>
</dbReference>
<dbReference type="GO" id="GO:0005737">
    <property type="term" value="C:cytoplasm"/>
    <property type="evidence" value="ECO:0007669"/>
    <property type="project" value="TreeGrafter"/>
</dbReference>
<keyword evidence="1" id="KW-0479">Metal-binding</keyword>
<dbReference type="Pfam" id="PF01807">
    <property type="entry name" value="Zn_ribbon_DnaG"/>
    <property type="match status" value="1"/>
</dbReference>
<keyword evidence="2" id="KW-0863">Zinc-finger</keyword>
<dbReference type="PANTHER" id="PTHR30313">
    <property type="entry name" value="DNA PRIMASE"/>
    <property type="match status" value="1"/>
</dbReference>
<evidence type="ECO:0000259" key="4">
    <source>
        <dbReference type="SMART" id="SM00400"/>
    </source>
</evidence>
<reference evidence="6" key="1">
    <citation type="submission" date="2020-03" db="EMBL/GenBank/DDBJ databases">
        <title>The deep terrestrial virosphere.</title>
        <authorList>
            <person name="Holmfeldt K."/>
            <person name="Nilsson E."/>
            <person name="Simone D."/>
            <person name="Lopez-Fernandez M."/>
            <person name="Wu X."/>
            <person name="de Brujin I."/>
            <person name="Lundin D."/>
            <person name="Andersson A."/>
            <person name="Bertilsson S."/>
            <person name="Dopson M."/>
        </authorList>
    </citation>
    <scope>NUCLEOTIDE SEQUENCE</scope>
    <source>
        <strain evidence="6">TM448A03024</strain>
    </source>
</reference>
<gene>
    <name evidence="6" type="ORF">TM448A03024_0007</name>
</gene>
<dbReference type="PANTHER" id="PTHR30313:SF2">
    <property type="entry name" value="DNA PRIMASE"/>
    <property type="match status" value="1"/>
</dbReference>
<dbReference type="InterPro" id="IPR027417">
    <property type="entry name" value="P-loop_NTPase"/>
</dbReference>